<evidence type="ECO:0000313" key="3">
    <source>
        <dbReference type="Proteomes" id="UP000632377"/>
    </source>
</evidence>
<dbReference type="InterPro" id="IPR011437">
    <property type="entry name" value="DUF1540"/>
</dbReference>
<dbReference type="EMBL" id="JAESWC010000004">
    <property type="protein sequence ID" value="MBL4936264.1"/>
    <property type="molecule type" value="Genomic_DNA"/>
</dbReference>
<dbReference type="Pfam" id="PF07561">
    <property type="entry name" value="DUF1540"/>
    <property type="match status" value="2"/>
</dbReference>
<evidence type="ECO:0000313" key="2">
    <source>
        <dbReference type="EMBL" id="MBL4936264.1"/>
    </source>
</evidence>
<name>A0ABS1TA86_9CLOT</name>
<accession>A0ABS1TA86</accession>
<evidence type="ECO:0000259" key="1">
    <source>
        <dbReference type="Pfam" id="PF07561"/>
    </source>
</evidence>
<feature type="domain" description="DUF1540" evidence="1">
    <location>
        <begin position="6"/>
        <end position="43"/>
    </location>
</feature>
<organism evidence="2 3">
    <name type="scientific">Clostridium rhizosphaerae</name>
    <dbReference type="NCBI Taxonomy" id="2803861"/>
    <lineage>
        <taxon>Bacteria</taxon>
        <taxon>Bacillati</taxon>
        <taxon>Bacillota</taxon>
        <taxon>Clostridia</taxon>
        <taxon>Eubacteriales</taxon>
        <taxon>Clostridiaceae</taxon>
        <taxon>Clostridium</taxon>
    </lineage>
</organism>
<comment type="caution">
    <text evidence="2">The sequence shown here is derived from an EMBL/GenBank/DDBJ whole genome shotgun (WGS) entry which is preliminary data.</text>
</comment>
<reference evidence="2 3" key="1">
    <citation type="submission" date="2021-01" db="EMBL/GenBank/DDBJ databases">
        <title>Genome public.</title>
        <authorList>
            <person name="Liu C."/>
            <person name="Sun Q."/>
        </authorList>
    </citation>
    <scope>NUCLEOTIDE SEQUENCE [LARGE SCALE GENOMIC DNA]</scope>
    <source>
        <strain evidence="2 3">YIM B02515</strain>
    </source>
</reference>
<gene>
    <name evidence="2" type="ORF">JK636_10880</name>
</gene>
<sequence>MSRQLSCSALDCVHNMSGLCSANTIHVLGSGAHTSNQTMCNTFAEKGFKNSVAHFPNMNVTGEIRQLLNNDSIEMSPSIKCESVNCIYNEDRVCMAHNVQVSGPRAQSSQDTVCETFRMQ</sequence>
<keyword evidence="3" id="KW-1185">Reference proteome</keyword>
<dbReference type="RefSeq" id="WP_202748972.1">
    <property type="nucleotide sequence ID" value="NZ_JAESWC010000004.1"/>
</dbReference>
<dbReference type="Proteomes" id="UP000632377">
    <property type="component" value="Unassembled WGS sequence"/>
</dbReference>
<protein>
    <submittedName>
        <fullName evidence="2">DUF1540 domain-containing protein</fullName>
    </submittedName>
</protein>
<feature type="domain" description="DUF1540" evidence="1">
    <location>
        <begin position="79"/>
        <end position="117"/>
    </location>
</feature>
<proteinExistence type="predicted"/>